<evidence type="ECO:0000256" key="6">
    <source>
        <dbReference type="ARBA" id="ARBA00022759"/>
    </source>
</evidence>
<comment type="subunit">
    <text evidence="11">Homodimer.</text>
</comment>
<keyword evidence="11" id="KW-0699">rRNA-binding</keyword>
<dbReference type="GO" id="GO:0019843">
    <property type="term" value="F:rRNA binding"/>
    <property type="evidence" value="ECO:0007669"/>
    <property type="project" value="UniProtKB-KW"/>
</dbReference>
<dbReference type="SUPFAM" id="SSF54768">
    <property type="entry name" value="dsRNA-binding domain-like"/>
    <property type="match status" value="1"/>
</dbReference>
<comment type="function">
    <text evidence="10 11">Digests double-stranded RNA. Involved in the processing of primary rRNA transcript to yield the immediate precursors to the large and small rRNAs (23S and 16S). Processes some mRNAs, and tRNAs when they are encoded in the rRNA operon. Processes pre-crRNA and tracrRNA of type II CRISPR loci if present in the organism.</text>
</comment>
<evidence type="ECO:0000259" key="13">
    <source>
        <dbReference type="PROSITE" id="PS50142"/>
    </source>
</evidence>
<evidence type="ECO:0000256" key="10">
    <source>
        <dbReference type="ARBA" id="ARBA00049596"/>
    </source>
</evidence>
<dbReference type="GO" id="GO:0046872">
    <property type="term" value="F:metal ion binding"/>
    <property type="evidence" value="ECO:0007669"/>
    <property type="project" value="UniProtKB-KW"/>
</dbReference>
<keyword evidence="7 11" id="KW-0378">Hydrolase</keyword>
<evidence type="ECO:0000256" key="9">
    <source>
        <dbReference type="ARBA" id="ARBA00022884"/>
    </source>
</evidence>
<dbReference type="Gene3D" id="1.10.1520.10">
    <property type="entry name" value="Ribonuclease III domain"/>
    <property type="match status" value="1"/>
</dbReference>
<dbReference type="HAMAP" id="MF_00104">
    <property type="entry name" value="RNase_III"/>
    <property type="match status" value="1"/>
</dbReference>
<accession>A0A1I5GHU3</accession>
<keyword evidence="9 11" id="KW-0694">RNA-binding</keyword>
<dbReference type="NCBIfam" id="TIGR02191">
    <property type="entry name" value="RNaseIII"/>
    <property type="match status" value="1"/>
</dbReference>
<keyword evidence="5 11" id="KW-0479">Metal-binding</keyword>
<evidence type="ECO:0000256" key="2">
    <source>
        <dbReference type="ARBA" id="ARBA00010183"/>
    </source>
</evidence>
<dbReference type="InterPro" id="IPR011907">
    <property type="entry name" value="RNase_III"/>
</dbReference>
<feature type="binding site" evidence="11">
    <location>
        <position position="132"/>
    </location>
    <ligand>
        <name>Mg(2+)</name>
        <dbReference type="ChEBI" id="CHEBI:18420"/>
    </ligand>
</feature>
<dbReference type="CDD" id="cd00593">
    <property type="entry name" value="RIBOc"/>
    <property type="match status" value="1"/>
</dbReference>
<dbReference type="RefSeq" id="WP_091526411.1">
    <property type="nucleotide sequence ID" value="NZ_FOVI01000042.1"/>
</dbReference>
<dbReference type="OrthoDB" id="9805026at2"/>
<keyword evidence="11" id="KW-0698">rRNA processing</keyword>
<dbReference type="GO" id="GO:0008033">
    <property type="term" value="P:tRNA processing"/>
    <property type="evidence" value="ECO:0007669"/>
    <property type="project" value="UniProtKB-KW"/>
</dbReference>
<evidence type="ECO:0000256" key="5">
    <source>
        <dbReference type="ARBA" id="ARBA00022723"/>
    </source>
</evidence>
<dbReference type="Proteomes" id="UP000199036">
    <property type="component" value="Unassembled WGS sequence"/>
</dbReference>
<name>A0A1I5GHU3_9FLAO</name>
<dbReference type="STRING" id="913024.SAMN05421741_14214"/>
<evidence type="ECO:0000256" key="1">
    <source>
        <dbReference type="ARBA" id="ARBA00000109"/>
    </source>
</evidence>
<keyword evidence="11" id="KW-0819">tRNA processing</keyword>
<feature type="active site" evidence="11">
    <location>
        <position position="67"/>
    </location>
</feature>
<dbReference type="GO" id="GO:0006397">
    <property type="term" value="P:mRNA processing"/>
    <property type="evidence" value="ECO:0007669"/>
    <property type="project" value="UniProtKB-UniRule"/>
</dbReference>
<keyword evidence="11" id="KW-0963">Cytoplasm</keyword>
<dbReference type="EMBL" id="FOVI01000042">
    <property type="protein sequence ID" value="SFO35598.1"/>
    <property type="molecule type" value="Genomic_DNA"/>
</dbReference>
<dbReference type="GO" id="GO:0005737">
    <property type="term" value="C:cytoplasm"/>
    <property type="evidence" value="ECO:0007669"/>
    <property type="project" value="UniProtKB-SubCell"/>
</dbReference>
<dbReference type="PROSITE" id="PS50142">
    <property type="entry name" value="RNASE_3_2"/>
    <property type="match status" value="1"/>
</dbReference>
<dbReference type="PANTHER" id="PTHR14950:SF37">
    <property type="entry name" value="ENDORIBONUCLEASE DICER"/>
    <property type="match status" value="1"/>
</dbReference>
<feature type="binding site" evidence="11">
    <location>
        <position position="135"/>
    </location>
    <ligand>
        <name>Mg(2+)</name>
        <dbReference type="ChEBI" id="CHEBI:18420"/>
    </ligand>
</feature>
<evidence type="ECO:0000256" key="4">
    <source>
        <dbReference type="ARBA" id="ARBA00022722"/>
    </source>
</evidence>
<keyword evidence="8 11" id="KW-0460">Magnesium</keyword>
<protein>
    <recommendedName>
        <fullName evidence="11">Ribonuclease 3</fullName>
        <ecNumber evidence="11">3.1.26.3</ecNumber>
    </recommendedName>
    <alternativeName>
        <fullName evidence="11">Ribonuclease III</fullName>
        <shortName evidence="11">RNase III</shortName>
    </alternativeName>
</protein>
<evidence type="ECO:0000256" key="11">
    <source>
        <dbReference type="HAMAP-Rule" id="MF_00104"/>
    </source>
</evidence>
<keyword evidence="4 11" id="KW-0540">Nuclease</keyword>
<dbReference type="PROSITE" id="PS50137">
    <property type="entry name" value="DS_RBD"/>
    <property type="match status" value="1"/>
</dbReference>
<dbReference type="AlphaFoldDB" id="A0A1I5GHU3"/>
<dbReference type="InterPro" id="IPR014720">
    <property type="entry name" value="dsRBD_dom"/>
</dbReference>
<dbReference type="PROSITE" id="PS00517">
    <property type="entry name" value="RNASE_3_1"/>
    <property type="match status" value="1"/>
</dbReference>
<gene>
    <name evidence="11" type="primary">rnc</name>
    <name evidence="14" type="ORF">SAMN05421741_14214</name>
</gene>
<dbReference type="SMART" id="SM00535">
    <property type="entry name" value="RIBOc"/>
    <property type="match status" value="1"/>
</dbReference>
<evidence type="ECO:0000256" key="7">
    <source>
        <dbReference type="ARBA" id="ARBA00022801"/>
    </source>
</evidence>
<dbReference type="SMART" id="SM00358">
    <property type="entry name" value="DSRM"/>
    <property type="match status" value="1"/>
</dbReference>
<dbReference type="GO" id="GO:0006364">
    <property type="term" value="P:rRNA processing"/>
    <property type="evidence" value="ECO:0007669"/>
    <property type="project" value="UniProtKB-UniRule"/>
</dbReference>
<comment type="cofactor">
    <cofactor evidence="11">
        <name>Mg(2+)</name>
        <dbReference type="ChEBI" id="CHEBI:18420"/>
    </cofactor>
</comment>
<comment type="subcellular location">
    <subcellularLocation>
        <location evidence="11">Cytoplasm</location>
    </subcellularLocation>
</comment>
<evidence type="ECO:0000256" key="3">
    <source>
        <dbReference type="ARBA" id="ARBA00022664"/>
    </source>
</evidence>
<comment type="similarity">
    <text evidence="2">Belongs to the ribonuclease III family.</text>
</comment>
<sequence>MNWLKKILTKKSPINDSGIFCSEISKIIEYKPKNPLLFETAFTHRSLNKIGITGEPLNYERLEFLGDAILGSVIAAFLYKNAPKGDEGYLTQMRSKIVNRSYLNSIGKKLHLIDLVQTKANIHNFGDNINGNLLESLIGAIYVDCGFTACEKFIYKNILIDFKDLEHLENKISSYKSLFIEYCQKNKCTFKFENCDDNGKDNVKHFYIKLYFNEVVIARARATSKKKAEEKAAHRAYFALQNQIQHH</sequence>
<dbReference type="PANTHER" id="PTHR14950">
    <property type="entry name" value="DICER-RELATED"/>
    <property type="match status" value="1"/>
</dbReference>
<reference evidence="15" key="1">
    <citation type="submission" date="2016-10" db="EMBL/GenBank/DDBJ databases">
        <authorList>
            <person name="Varghese N."/>
            <person name="Submissions S."/>
        </authorList>
    </citation>
    <scope>NUCLEOTIDE SEQUENCE [LARGE SCALE GENOMIC DNA]</scope>
    <source>
        <strain evidence="15">DS-12</strain>
    </source>
</reference>
<evidence type="ECO:0000256" key="8">
    <source>
        <dbReference type="ARBA" id="ARBA00022842"/>
    </source>
</evidence>
<evidence type="ECO:0000259" key="12">
    <source>
        <dbReference type="PROSITE" id="PS50137"/>
    </source>
</evidence>
<feature type="domain" description="DRBM" evidence="12">
    <location>
        <begin position="174"/>
        <end position="242"/>
    </location>
</feature>
<dbReference type="SUPFAM" id="SSF69065">
    <property type="entry name" value="RNase III domain-like"/>
    <property type="match status" value="1"/>
</dbReference>
<dbReference type="InterPro" id="IPR000999">
    <property type="entry name" value="RNase_III_dom"/>
</dbReference>
<proteinExistence type="inferred from homology"/>
<keyword evidence="15" id="KW-1185">Reference proteome</keyword>
<dbReference type="Gene3D" id="3.30.160.20">
    <property type="match status" value="1"/>
</dbReference>
<comment type="catalytic activity">
    <reaction evidence="1 11">
        <text>Endonucleolytic cleavage to 5'-phosphomonoester.</text>
        <dbReference type="EC" id="3.1.26.3"/>
    </reaction>
</comment>
<keyword evidence="3 11" id="KW-0507">mRNA processing</keyword>
<dbReference type="EC" id="3.1.26.3" evidence="11"/>
<feature type="domain" description="RNase III" evidence="13">
    <location>
        <begin position="21"/>
        <end position="146"/>
    </location>
</feature>
<evidence type="ECO:0000313" key="14">
    <source>
        <dbReference type="EMBL" id="SFO35598.1"/>
    </source>
</evidence>
<dbReference type="Pfam" id="PF00035">
    <property type="entry name" value="dsrm"/>
    <property type="match status" value="1"/>
</dbReference>
<feature type="active site" evidence="11">
    <location>
        <position position="135"/>
    </location>
</feature>
<dbReference type="Pfam" id="PF14622">
    <property type="entry name" value="Ribonucleas_3_3"/>
    <property type="match status" value="1"/>
</dbReference>
<evidence type="ECO:0000313" key="15">
    <source>
        <dbReference type="Proteomes" id="UP000199036"/>
    </source>
</evidence>
<dbReference type="InterPro" id="IPR036389">
    <property type="entry name" value="RNase_III_sf"/>
</dbReference>
<keyword evidence="6 11" id="KW-0255">Endonuclease</keyword>
<organism evidence="14 15">
    <name type="scientific">Paenimyroides ummariense</name>
    <dbReference type="NCBI Taxonomy" id="913024"/>
    <lineage>
        <taxon>Bacteria</taxon>
        <taxon>Pseudomonadati</taxon>
        <taxon>Bacteroidota</taxon>
        <taxon>Flavobacteriia</taxon>
        <taxon>Flavobacteriales</taxon>
        <taxon>Flavobacteriaceae</taxon>
        <taxon>Paenimyroides</taxon>
    </lineage>
</organism>
<feature type="binding site" evidence="11">
    <location>
        <position position="63"/>
    </location>
    <ligand>
        <name>Mg(2+)</name>
        <dbReference type="ChEBI" id="CHEBI:18420"/>
    </ligand>
</feature>
<dbReference type="GO" id="GO:0004525">
    <property type="term" value="F:ribonuclease III activity"/>
    <property type="evidence" value="ECO:0007669"/>
    <property type="project" value="UniProtKB-UniRule"/>
</dbReference>